<dbReference type="Proteomes" id="UP000294575">
    <property type="component" value="Unassembled WGS sequence"/>
</dbReference>
<evidence type="ECO:0000313" key="10">
    <source>
        <dbReference type="Proteomes" id="UP000294575"/>
    </source>
</evidence>
<proteinExistence type="inferred from homology"/>
<dbReference type="RefSeq" id="WP_206167973.1">
    <property type="nucleotide sequence ID" value="NZ_LNJZ01000007.1"/>
</dbReference>
<sequence length="231" mass="25098">MPLSLLRAVRETGMVWLSMFVLGIGLGVMVTSSGLPWWVAPLLSGGVYAGSVEFLLVGLLVASAPLSAIAMTTLLVNSRHLFYGLSFPLHRVRGMSKLYSVFALTDEAYALAAPRDPRRLSHGWILWTQLGLQLSWMSGSLSGAIVGATLLQNVKGLDFILTALFIALAMDAYRHRPDRVTLVSAAVFGIIAALLAGDSMLVLAMSAFTAFMLLRHQWNKRRTQPVEQPDA</sequence>
<name>A0A4R6U2R8_9GAMM</name>
<accession>A0A4R6U2R8</accession>
<protein>
    <submittedName>
        <fullName evidence="9">4-azaleucine resistance transporter AzlC</fullName>
    </submittedName>
</protein>
<gene>
    <name evidence="9" type="ORF">DFQ45_10188</name>
</gene>
<evidence type="ECO:0000256" key="1">
    <source>
        <dbReference type="ARBA" id="ARBA00004651"/>
    </source>
</evidence>
<evidence type="ECO:0000256" key="4">
    <source>
        <dbReference type="ARBA" id="ARBA00022475"/>
    </source>
</evidence>
<dbReference type="GO" id="GO:1903785">
    <property type="term" value="P:L-valine transmembrane transport"/>
    <property type="evidence" value="ECO:0007669"/>
    <property type="project" value="TreeGrafter"/>
</dbReference>
<comment type="caution">
    <text evidence="9">The sequence shown here is derived from an EMBL/GenBank/DDBJ whole genome shotgun (WGS) entry which is preliminary data.</text>
</comment>
<keyword evidence="10" id="KW-1185">Reference proteome</keyword>
<reference evidence="9 10" key="1">
    <citation type="submission" date="2019-03" db="EMBL/GenBank/DDBJ databases">
        <title>Genomic Encyclopedia of Type Strains, Phase IV (KMG-IV): sequencing the most valuable type-strain genomes for metagenomic binning, comparative biology and taxonomic classification.</title>
        <authorList>
            <person name="Goeker M."/>
        </authorList>
    </citation>
    <scope>NUCLEOTIDE SEQUENCE [LARGE SCALE GENOMIC DNA]</scope>
    <source>
        <strain evidence="9 10">DSM 28679</strain>
    </source>
</reference>
<feature type="transmembrane region" description="Helical" evidence="8">
    <location>
        <begin position="185"/>
        <end position="214"/>
    </location>
</feature>
<comment type="subcellular location">
    <subcellularLocation>
        <location evidence="1">Cell membrane</location>
        <topology evidence="1">Multi-pass membrane protein</topology>
    </subcellularLocation>
</comment>
<dbReference type="GO" id="GO:0005886">
    <property type="term" value="C:plasma membrane"/>
    <property type="evidence" value="ECO:0007669"/>
    <property type="project" value="UniProtKB-SubCell"/>
</dbReference>
<keyword evidence="3" id="KW-0813">Transport</keyword>
<keyword evidence="4" id="KW-1003">Cell membrane</keyword>
<dbReference type="Pfam" id="PF03591">
    <property type="entry name" value="AzlC"/>
    <property type="match status" value="1"/>
</dbReference>
<dbReference type="PANTHER" id="PTHR34979:SF1">
    <property type="entry name" value="INNER MEMBRANE PROTEIN YGAZ"/>
    <property type="match status" value="1"/>
</dbReference>
<evidence type="ECO:0000256" key="3">
    <source>
        <dbReference type="ARBA" id="ARBA00022448"/>
    </source>
</evidence>
<feature type="transmembrane region" description="Helical" evidence="8">
    <location>
        <begin position="12"/>
        <end position="34"/>
    </location>
</feature>
<evidence type="ECO:0000313" key="9">
    <source>
        <dbReference type="EMBL" id="TDQ39956.1"/>
    </source>
</evidence>
<keyword evidence="7 8" id="KW-0472">Membrane</keyword>
<keyword evidence="5 8" id="KW-0812">Transmembrane</keyword>
<evidence type="ECO:0000256" key="6">
    <source>
        <dbReference type="ARBA" id="ARBA00022989"/>
    </source>
</evidence>
<dbReference type="EMBL" id="SNYK01000001">
    <property type="protein sequence ID" value="TDQ39956.1"/>
    <property type="molecule type" value="Genomic_DNA"/>
</dbReference>
<evidence type="ECO:0000256" key="2">
    <source>
        <dbReference type="ARBA" id="ARBA00010735"/>
    </source>
</evidence>
<feature type="transmembrane region" description="Helical" evidence="8">
    <location>
        <begin position="54"/>
        <end position="77"/>
    </location>
</feature>
<dbReference type="AlphaFoldDB" id="A0A4R6U2R8"/>
<evidence type="ECO:0000256" key="8">
    <source>
        <dbReference type="SAM" id="Phobius"/>
    </source>
</evidence>
<keyword evidence="6 8" id="KW-1133">Transmembrane helix</keyword>
<dbReference type="PANTHER" id="PTHR34979">
    <property type="entry name" value="INNER MEMBRANE PROTEIN YGAZ"/>
    <property type="match status" value="1"/>
</dbReference>
<evidence type="ECO:0000256" key="7">
    <source>
        <dbReference type="ARBA" id="ARBA00023136"/>
    </source>
</evidence>
<organism evidence="9 10">
    <name type="scientific">Thiopseudomonas denitrificans</name>
    <dbReference type="NCBI Taxonomy" id="1501432"/>
    <lineage>
        <taxon>Bacteria</taxon>
        <taxon>Pseudomonadati</taxon>
        <taxon>Pseudomonadota</taxon>
        <taxon>Gammaproteobacteria</taxon>
        <taxon>Pseudomonadales</taxon>
        <taxon>Pseudomonadaceae</taxon>
        <taxon>Thiopseudomonas</taxon>
    </lineage>
</organism>
<dbReference type="InterPro" id="IPR011606">
    <property type="entry name" value="Brnchd-chn_aa_trnsp_permease"/>
</dbReference>
<evidence type="ECO:0000256" key="5">
    <source>
        <dbReference type="ARBA" id="ARBA00022692"/>
    </source>
</evidence>
<comment type="similarity">
    <text evidence="2">Belongs to the AzlC family.</text>
</comment>